<proteinExistence type="predicted"/>
<evidence type="ECO:0000256" key="1">
    <source>
        <dbReference type="SAM" id="MobiDB-lite"/>
    </source>
</evidence>
<organism evidence="2 3">
    <name type="scientific">Ensete ventricosum</name>
    <name type="common">Abyssinian banana</name>
    <name type="synonym">Musa ensete</name>
    <dbReference type="NCBI Taxonomy" id="4639"/>
    <lineage>
        <taxon>Eukaryota</taxon>
        <taxon>Viridiplantae</taxon>
        <taxon>Streptophyta</taxon>
        <taxon>Embryophyta</taxon>
        <taxon>Tracheophyta</taxon>
        <taxon>Spermatophyta</taxon>
        <taxon>Magnoliopsida</taxon>
        <taxon>Liliopsida</taxon>
        <taxon>Zingiberales</taxon>
        <taxon>Musaceae</taxon>
        <taxon>Ensete</taxon>
    </lineage>
</organism>
<sequence>MHWLVPSCVVRLMQKTARVVAAGANSAPYGRVHLTNILEVAIVLLVINGLRSDTMLGDDSGVKRHEAMGQVSGKRAAARVSDAKCAAVRRTAATPASPSVSVEVAIYGRGEGQRLESFRLRNSEEGSGDHGEARGSCTKSSNGRRHSRCRGRRERSPQKK</sequence>
<accession>A0AAV8RLH4</accession>
<reference evidence="2 3" key="1">
    <citation type="submission" date="2022-12" db="EMBL/GenBank/DDBJ databases">
        <title>Chromosome-scale assembly of the Ensete ventricosum genome.</title>
        <authorList>
            <person name="Dussert Y."/>
            <person name="Stocks J."/>
            <person name="Wendawek A."/>
            <person name="Woldeyes F."/>
            <person name="Nichols R.A."/>
            <person name="Borrell J.S."/>
        </authorList>
    </citation>
    <scope>NUCLEOTIDE SEQUENCE [LARGE SCALE GENOMIC DNA]</scope>
    <source>
        <strain evidence="3">cv. Maze</strain>
        <tissue evidence="2">Seeds</tissue>
    </source>
</reference>
<feature type="compositionally biased region" description="Basic and acidic residues" evidence="1">
    <location>
        <begin position="117"/>
        <end position="133"/>
    </location>
</feature>
<feature type="region of interest" description="Disordered" evidence="1">
    <location>
        <begin position="117"/>
        <end position="160"/>
    </location>
</feature>
<gene>
    <name evidence="2" type="ORF">OPV22_005645</name>
</gene>
<name>A0AAV8RLH4_ENSVE</name>
<feature type="compositionally biased region" description="Basic residues" evidence="1">
    <location>
        <begin position="142"/>
        <end position="153"/>
    </location>
</feature>
<dbReference type="AlphaFoldDB" id="A0AAV8RLH4"/>
<evidence type="ECO:0000313" key="2">
    <source>
        <dbReference type="EMBL" id="KAJ8504759.1"/>
    </source>
</evidence>
<comment type="caution">
    <text evidence="2">The sequence shown here is derived from an EMBL/GenBank/DDBJ whole genome shotgun (WGS) entry which is preliminary data.</text>
</comment>
<evidence type="ECO:0000313" key="3">
    <source>
        <dbReference type="Proteomes" id="UP001222027"/>
    </source>
</evidence>
<keyword evidence="3" id="KW-1185">Reference proteome</keyword>
<protein>
    <submittedName>
        <fullName evidence="2">Uncharacterized protein</fullName>
    </submittedName>
</protein>
<dbReference type="Proteomes" id="UP001222027">
    <property type="component" value="Unassembled WGS sequence"/>
</dbReference>
<dbReference type="EMBL" id="JAQQAF010000002">
    <property type="protein sequence ID" value="KAJ8504759.1"/>
    <property type="molecule type" value="Genomic_DNA"/>
</dbReference>